<dbReference type="Gene3D" id="3.60.21.10">
    <property type="match status" value="1"/>
</dbReference>
<evidence type="ECO:0000259" key="2">
    <source>
        <dbReference type="Pfam" id="PF00149"/>
    </source>
</evidence>
<dbReference type="PANTHER" id="PTHR43143">
    <property type="entry name" value="METALLOPHOSPHOESTERASE, CALCINEURIN SUPERFAMILY"/>
    <property type="match status" value="1"/>
</dbReference>
<proteinExistence type="predicted"/>
<dbReference type="RefSeq" id="WP_048637543.1">
    <property type="nucleotide sequence ID" value="NZ_CGIG01000001.1"/>
</dbReference>
<evidence type="ECO:0000313" key="4">
    <source>
        <dbReference type="Proteomes" id="UP000044377"/>
    </source>
</evidence>
<feature type="domain" description="Calcineurin-like phosphoesterase" evidence="2">
    <location>
        <begin position="31"/>
        <end position="277"/>
    </location>
</feature>
<keyword evidence="1" id="KW-0732">Signal</keyword>
<feature type="signal peptide" evidence="1">
    <location>
        <begin position="1"/>
        <end position="27"/>
    </location>
</feature>
<dbReference type="GO" id="GO:0016787">
    <property type="term" value="F:hydrolase activity"/>
    <property type="evidence" value="ECO:0007669"/>
    <property type="project" value="InterPro"/>
</dbReference>
<evidence type="ECO:0000256" key="1">
    <source>
        <dbReference type="SAM" id="SignalP"/>
    </source>
</evidence>
<accession>A0A0G4JVR6</accession>
<dbReference type="InterPro" id="IPR029052">
    <property type="entry name" value="Metallo-depent_PP-like"/>
</dbReference>
<protein>
    <submittedName>
        <fullName evidence="3">Putative secreted protein</fullName>
    </submittedName>
</protein>
<dbReference type="STRING" id="1109412.BN1221_02477"/>
<evidence type="ECO:0000313" key="3">
    <source>
        <dbReference type="EMBL" id="CPR17148.1"/>
    </source>
</evidence>
<feature type="chain" id="PRO_5005194525" evidence="1">
    <location>
        <begin position="28"/>
        <end position="385"/>
    </location>
</feature>
<dbReference type="Pfam" id="PF00149">
    <property type="entry name" value="Metallophos"/>
    <property type="match status" value="1"/>
</dbReference>
<dbReference type="OrthoDB" id="9773411at2"/>
<gene>
    <name evidence="3" type="ORF">BN1221_02477</name>
</gene>
<name>A0A0G4JVR6_9GAMM</name>
<reference evidence="4" key="1">
    <citation type="submission" date="2015-01" db="EMBL/GenBank/DDBJ databases">
        <authorList>
            <person name="Paterson Steve"/>
        </authorList>
    </citation>
    <scope>NUCLEOTIDE SEQUENCE [LARGE SCALE GENOMIC DNA]</scope>
    <source>
        <strain evidence="4">OBR1</strain>
    </source>
</reference>
<dbReference type="PANTHER" id="PTHR43143:SF5">
    <property type="entry name" value="SECRETED PROTEIN"/>
    <property type="match status" value="1"/>
</dbReference>
<organism evidence="3 4">
    <name type="scientific">Brenneria goodwinii</name>
    <dbReference type="NCBI Taxonomy" id="1109412"/>
    <lineage>
        <taxon>Bacteria</taxon>
        <taxon>Pseudomonadati</taxon>
        <taxon>Pseudomonadota</taxon>
        <taxon>Gammaproteobacteria</taxon>
        <taxon>Enterobacterales</taxon>
        <taxon>Pectobacteriaceae</taxon>
        <taxon>Brenneria</taxon>
    </lineage>
</organism>
<dbReference type="InterPro" id="IPR051918">
    <property type="entry name" value="STPP_CPPED1"/>
</dbReference>
<dbReference type="EMBL" id="CGIG01000001">
    <property type="protein sequence ID" value="CPR17148.1"/>
    <property type="molecule type" value="Genomic_DNA"/>
</dbReference>
<dbReference type="Proteomes" id="UP000044377">
    <property type="component" value="Unassembled WGS sequence"/>
</dbReference>
<dbReference type="InterPro" id="IPR004843">
    <property type="entry name" value="Calcineurin-like_PHP"/>
</dbReference>
<keyword evidence="4" id="KW-1185">Reference proteome</keyword>
<dbReference type="SUPFAM" id="SSF56300">
    <property type="entry name" value="Metallo-dependent phosphatases"/>
    <property type="match status" value="1"/>
</dbReference>
<sequence length="385" mass="42681">MKFSRQLHTVLCVCGVVALLGSGAAHAEKFTVAVISDTQNYTDVTLPQPRGVNTFVQQMQYLVDTRKEKNLVFATHVGDVVQHGDGRFRTGMVGQYTLWDTRTEWDYANLALSVLSDADIPFSVVPGNHDYGNYSWYKSHGGPGANRPLAGGSVWNLYFGPDSHFFAGKTWYGGAYNNGMNSYQIFNAGSAQVLHLALEMEPTSEDLAWAQRVLDTHPTLPVIVTTHEWLDPNFTGETTRSNDYDAYFSGTDHLPPDSVWDTFIRKNKQIFLLLSGHDWTPTVTGVSQGQNLRTDNNDAGYPVYQLVQDYQGNTIGADGKPGSANGGAGWLRFIEFDTTTRKMHFYTYSTLLDKYAGRNGESTFGVAPGYSDFTLDFPPQLSTVQ</sequence>
<dbReference type="AlphaFoldDB" id="A0A0G4JVR6"/>